<dbReference type="SUPFAM" id="SSF52374">
    <property type="entry name" value="Nucleotidylyl transferase"/>
    <property type="match status" value="1"/>
</dbReference>
<dbReference type="HAMAP" id="MF_00123">
    <property type="entry name" value="Arg_tRNA_synth"/>
    <property type="match status" value="1"/>
</dbReference>
<dbReference type="PROSITE" id="PS00178">
    <property type="entry name" value="AA_TRNA_LIGASE_I"/>
    <property type="match status" value="1"/>
</dbReference>
<feature type="domain" description="DALR anticodon binding" evidence="13">
    <location>
        <begin position="469"/>
        <end position="585"/>
    </location>
</feature>
<dbReference type="OrthoDB" id="9805987at2"/>
<evidence type="ECO:0000256" key="2">
    <source>
        <dbReference type="ARBA" id="ARBA00005594"/>
    </source>
</evidence>
<dbReference type="CDD" id="cd00671">
    <property type="entry name" value="ArgRS_core"/>
    <property type="match status" value="1"/>
</dbReference>
<dbReference type="GO" id="GO:0005737">
    <property type="term" value="C:cytoplasm"/>
    <property type="evidence" value="ECO:0007669"/>
    <property type="project" value="UniProtKB-SubCell"/>
</dbReference>
<dbReference type="GO" id="GO:0006420">
    <property type="term" value="P:arginyl-tRNA aminoacylation"/>
    <property type="evidence" value="ECO:0007669"/>
    <property type="project" value="UniProtKB-UniRule"/>
</dbReference>
<proteinExistence type="inferred from homology"/>
<dbReference type="Gene3D" id="3.30.1360.70">
    <property type="entry name" value="Arginyl tRNA synthetase N-terminal domain"/>
    <property type="match status" value="1"/>
</dbReference>
<dbReference type="Gene3D" id="3.40.50.620">
    <property type="entry name" value="HUPs"/>
    <property type="match status" value="1"/>
</dbReference>
<keyword evidence="16" id="KW-1185">Reference proteome</keyword>
<dbReference type="AlphaFoldDB" id="A0A5R8KCJ4"/>
<dbReference type="SUPFAM" id="SSF55190">
    <property type="entry name" value="Arginyl-tRNA synthetase (ArgRS), N-terminal 'additional' domain"/>
    <property type="match status" value="1"/>
</dbReference>
<organism evidence="15 16">
    <name type="scientific">Phragmitibacter flavus</name>
    <dbReference type="NCBI Taxonomy" id="2576071"/>
    <lineage>
        <taxon>Bacteria</taxon>
        <taxon>Pseudomonadati</taxon>
        <taxon>Verrucomicrobiota</taxon>
        <taxon>Verrucomicrobiia</taxon>
        <taxon>Verrucomicrobiales</taxon>
        <taxon>Verrucomicrobiaceae</taxon>
        <taxon>Phragmitibacter</taxon>
    </lineage>
</organism>
<evidence type="ECO:0000256" key="8">
    <source>
        <dbReference type="ARBA" id="ARBA00022917"/>
    </source>
</evidence>
<evidence type="ECO:0000259" key="14">
    <source>
        <dbReference type="SMART" id="SM01016"/>
    </source>
</evidence>
<evidence type="ECO:0000256" key="3">
    <source>
        <dbReference type="ARBA" id="ARBA00011245"/>
    </source>
</evidence>
<reference evidence="15 16" key="1">
    <citation type="submission" date="2019-05" db="EMBL/GenBank/DDBJ databases">
        <title>Verrucobacter flavum gen. nov., sp. nov. a new member of the family Verrucomicrobiaceae.</title>
        <authorList>
            <person name="Szuroczki S."/>
            <person name="Abbaszade G."/>
            <person name="Szabo A."/>
            <person name="Felfoldi T."/>
            <person name="Schumann P."/>
            <person name="Boka K."/>
            <person name="Keki Z."/>
            <person name="Toumi M."/>
            <person name="Toth E."/>
        </authorList>
    </citation>
    <scope>NUCLEOTIDE SEQUENCE [LARGE SCALE GENOMIC DNA]</scope>
    <source>
        <strain evidence="15 16">MG-N-17</strain>
    </source>
</reference>
<dbReference type="EMBL" id="VAUV01000010">
    <property type="protein sequence ID" value="TLD70011.1"/>
    <property type="molecule type" value="Genomic_DNA"/>
</dbReference>
<evidence type="ECO:0000256" key="9">
    <source>
        <dbReference type="ARBA" id="ARBA00023146"/>
    </source>
</evidence>
<evidence type="ECO:0000256" key="1">
    <source>
        <dbReference type="ARBA" id="ARBA00004496"/>
    </source>
</evidence>
<dbReference type="InterPro" id="IPR009080">
    <property type="entry name" value="tRNAsynth_Ia_anticodon-bd"/>
</dbReference>
<evidence type="ECO:0000256" key="5">
    <source>
        <dbReference type="ARBA" id="ARBA00022598"/>
    </source>
</evidence>
<dbReference type="Gene3D" id="1.10.730.10">
    <property type="entry name" value="Isoleucyl-tRNA Synthetase, Domain 1"/>
    <property type="match status" value="1"/>
</dbReference>
<dbReference type="SMART" id="SM00836">
    <property type="entry name" value="DALR_1"/>
    <property type="match status" value="1"/>
</dbReference>
<keyword evidence="7 11" id="KW-0067">ATP-binding</keyword>
<feature type="short sequence motif" description="'HIGH' region" evidence="11">
    <location>
        <begin position="126"/>
        <end position="136"/>
    </location>
</feature>
<dbReference type="InterPro" id="IPR005148">
    <property type="entry name" value="Arg-tRNA-synth_N"/>
</dbReference>
<keyword evidence="8 11" id="KW-0648">Protein biosynthesis</keyword>
<dbReference type="Pfam" id="PF00750">
    <property type="entry name" value="tRNA-synt_1d"/>
    <property type="match status" value="1"/>
</dbReference>
<dbReference type="GO" id="GO:0005524">
    <property type="term" value="F:ATP binding"/>
    <property type="evidence" value="ECO:0007669"/>
    <property type="project" value="UniProtKB-UniRule"/>
</dbReference>
<evidence type="ECO:0000313" key="15">
    <source>
        <dbReference type="EMBL" id="TLD70011.1"/>
    </source>
</evidence>
<comment type="catalytic activity">
    <reaction evidence="10 11">
        <text>tRNA(Arg) + L-arginine + ATP = L-arginyl-tRNA(Arg) + AMP + diphosphate</text>
        <dbReference type="Rhea" id="RHEA:20301"/>
        <dbReference type="Rhea" id="RHEA-COMP:9658"/>
        <dbReference type="Rhea" id="RHEA-COMP:9673"/>
        <dbReference type="ChEBI" id="CHEBI:30616"/>
        <dbReference type="ChEBI" id="CHEBI:32682"/>
        <dbReference type="ChEBI" id="CHEBI:33019"/>
        <dbReference type="ChEBI" id="CHEBI:78442"/>
        <dbReference type="ChEBI" id="CHEBI:78513"/>
        <dbReference type="ChEBI" id="CHEBI:456215"/>
        <dbReference type="EC" id="6.1.1.19"/>
    </reaction>
</comment>
<sequence>MSTCRQLLTQRLLLAFEKARITPPEGIPITVAQASDTRFGDYQSNAAMVAAKALKTNPRQLAATLVENLDVSDLCDTPEIAGPGFLNFRLSKPALAKTIGLLLEDDRNGVSEVDQARRIVIDFSAPNVAKPMHVGHIRSTFIGDSLARIARFVGHQVITDNHVGDWGTQFGMILHGFKTLLDHDALAKDPIHELVRVYRAVNALTKADESILETCKLELVKLQKGDAENLEIWKRCVKLTLDQLNEVYDRLGIHFDHYLGESFYNEALAPLVDDLLEKGIARISDGAACIFSDETQSPNHDPFKTQRDGEWTDAPCIVRKSDGGFLYATTDLATIDFRVREWKADEIWYVVGAPQQLHFRQLFAASTRRGQATRMEHIAFGSILGPDGKMFKTRSGESVGLIEVIDEAVERARVIVDERDLEESAKDQIAEIIGIAAVKYAELSQHRMTDYKFSWEKMLSFQGNTAPYLINAYVRIRGIFRKLGDAAPTLDAECEITEEAERALAVKLRQFGEVVHDVLEQDFRPSLLAQYLYELADTFHGFYESCPVLRSEGTVRNTRLVLCEVTSKILKQGLDLLGIKTTERM</sequence>
<dbReference type="Proteomes" id="UP000306196">
    <property type="component" value="Unassembled WGS sequence"/>
</dbReference>
<dbReference type="InterPro" id="IPR014729">
    <property type="entry name" value="Rossmann-like_a/b/a_fold"/>
</dbReference>
<dbReference type="PANTHER" id="PTHR11956">
    <property type="entry name" value="ARGINYL-TRNA SYNTHETASE"/>
    <property type="match status" value="1"/>
</dbReference>
<dbReference type="FunFam" id="3.40.50.620:FF:000116">
    <property type="entry name" value="Arginine--tRNA ligase"/>
    <property type="match status" value="1"/>
</dbReference>
<feature type="domain" description="Arginyl tRNA synthetase N-terminal" evidence="14">
    <location>
        <begin position="6"/>
        <end position="90"/>
    </location>
</feature>
<dbReference type="NCBIfam" id="TIGR00456">
    <property type="entry name" value="argS"/>
    <property type="match status" value="1"/>
</dbReference>
<dbReference type="Pfam" id="PF05746">
    <property type="entry name" value="DALR_1"/>
    <property type="match status" value="1"/>
</dbReference>
<keyword evidence="4 11" id="KW-0963">Cytoplasm</keyword>
<dbReference type="InterPro" id="IPR008909">
    <property type="entry name" value="DALR_anticod-bd"/>
</dbReference>
<keyword evidence="5 11" id="KW-0436">Ligase</keyword>
<evidence type="ECO:0000256" key="12">
    <source>
        <dbReference type="RuleBase" id="RU363038"/>
    </source>
</evidence>
<keyword evidence="9 11" id="KW-0030">Aminoacyl-tRNA synthetase</keyword>
<name>A0A5R8KCJ4_9BACT</name>
<dbReference type="InterPro" id="IPR035684">
    <property type="entry name" value="ArgRS_core"/>
</dbReference>
<dbReference type="PANTHER" id="PTHR11956:SF5">
    <property type="entry name" value="ARGININE--TRNA LIGASE, CYTOPLASMIC"/>
    <property type="match status" value="1"/>
</dbReference>
<evidence type="ECO:0000313" key="16">
    <source>
        <dbReference type="Proteomes" id="UP000306196"/>
    </source>
</evidence>
<dbReference type="Pfam" id="PF03485">
    <property type="entry name" value="Arg_tRNA_synt_N"/>
    <property type="match status" value="1"/>
</dbReference>
<comment type="caution">
    <text evidence="15">The sequence shown here is derived from an EMBL/GenBank/DDBJ whole genome shotgun (WGS) entry which is preliminary data.</text>
</comment>
<dbReference type="EC" id="6.1.1.19" evidence="11"/>
<dbReference type="CDD" id="cd07956">
    <property type="entry name" value="Anticodon_Ia_Arg"/>
    <property type="match status" value="1"/>
</dbReference>
<dbReference type="FunFam" id="1.10.730.10:FF:000006">
    <property type="entry name" value="Arginyl-tRNA synthetase 2, mitochondrial"/>
    <property type="match status" value="1"/>
</dbReference>
<dbReference type="PRINTS" id="PR01038">
    <property type="entry name" value="TRNASYNTHARG"/>
</dbReference>
<keyword evidence="6 11" id="KW-0547">Nucleotide-binding</keyword>
<dbReference type="GO" id="GO:0004814">
    <property type="term" value="F:arginine-tRNA ligase activity"/>
    <property type="evidence" value="ECO:0007669"/>
    <property type="project" value="UniProtKB-UniRule"/>
</dbReference>
<evidence type="ECO:0000259" key="13">
    <source>
        <dbReference type="SMART" id="SM00836"/>
    </source>
</evidence>
<comment type="subunit">
    <text evidence="3 11">Monomer.</text>
</comment>
<evidence type="ECO:0000256" key="11">
    <source>
        <dbReference type="HAMAP-Rule" id="MF_00123"/>
    </source>
</evidence>
<evidence type="ECO:0000256" key="10">
    <source>
        <dbReference type="ARBA" id="ARBA00049339"/>
    </source>
</evidence>
<evidence type="ECO:0000256" key="4">
    <source>
        <dbReference type="ARBA" id="ARBA00022490"/>
    </source>
</evidence>
<evidence type="ECO:0000256" key="7">
    <source>
        <dbReference type="ARBA" id="ARBA00022840"/>
    </source>
</evidence>
<dbReference type="InterPro" id="IPR001412">
    <property type="entry name" value="aa-tRNA-synth_I_CS"/>
</dbReference>
<comment type="similarity">
    <text evidence="2 11 12">Belongs to the class-I aminoacyl-tRNA synthetase family.</text>
</comment>
<dbReference type="SUPFAM" id="SSF47323">
    <property type="entry name" value="Anticodon-binding domain of a subclass of class I aminoacyl-tRNA synthetases"/>
    <property type="match status" value="1"/>
</dbReference>
<dbReference type="SMART" id="SM01016">
    <property type="entry name" value="Arg_tRNA_synt_N"/>
    <property type="match status" value="1"/>
</dbReference>
<comment type="subcellular location">
    <subcellularLocation>
        <location evidence="1 11">Cytoplasm</location>
    </subcellularLocation>
</comment>
<protein>
    <recommendedName>
        <fullName evidence="11">Arginine--tRNA ligase</fullName>
        <ecNumber evidence="11">6.1.1.19</ecNumber>
    </recommendedName>
    <alternativeName>
        <fullName evidence="11">Arginyl-tRNA synthetase</fullName>
        <shortName evidence="11">ArgRS</shortName>
    </alternativeName>
</protein>
<accession>A0A5R8KCJ4</accession>
<dbReference type="InterPro" id="IPR036695">
    <property type="entry name" value="Arg-tRNA-synth_N_sf"/>
</dbReference>
<dbReference type="InterPro" id="IPR001278">
    <property type="entry name" value="Arg-tRNA-ligase"/>
</dbReference>
<gene>
    <name evidence="11 15" type="primary">argS</name>
    <name evidence="15" type="ORF">FEM03_14870</name>
</gene>
<dbReference type="RefSeq" id="WP_138087067.1">
    <property type="nucleotide sequence ID" value="NZ_VAUV01000010.1"/>
</dbReference>
<evidence type="ECO:0000256" key="6">
    <source>
        <dbReference type="ARBA" id="ARBA00022741"/>
    </source>
</evidence>